<dbReference type="GO" id="GO:0036228">
    <property type="term" value="P:protein localization to nuclear inner membrane"/>
    <property type="evidence" value="ECO:0007669"/>
    <property type="project" value="TreeGrafter"/>
</dbReference>
<dbReference type="InterPro" id="IPR004870">
    <property type="entry name" value="Nucleoporin_Nup155"/>
</dbReference>
<dbReference type="OrthoDB" id="7973081at2759"/>
<evidence type="ECO:0000259" key="6">
    <source>
        <dbReference type="PROSITE" id="PS50157"/>
    </source>
</evidence>
<evidence type="ECO:0000313" key="7">
    <source>
        <dbReference type="EMBL" id="MPC16388.1"/>
    </source>
</evidence>
<feature type="compositionally biased region" description="Low complexity" evidence="5">
    <location>
        <begin position="132"/>
        <end position="146"/>
    </location>
</feature>
<keyword evidence="8" id="KW-1185">Reference proteome</keyword>
<comment type="subcellular location">
    <subcellularLocation>
        <location evidence="1">Nucleus</location>
    </subcellularLocation>
</comment>
<feature type="domain" description="C2H2-type" evidence="6">
    <location>
        <begin position="98"/>
        <end position="122"/>
    </location>
</feature>
<feature type="domain" description="C2H2-type" evidence="6">
    <location>
        <begin position="16"/>
        <end position="44"/>
    </location>
</feature>
<dbReference type="Gene3D" id="3.30.160.60">
    <property type="entry name" value="Classic Zinc Finger"/>
    <property type="match status" value="3"/>
</dbReference>
<dbReference type="PROSITE" id="PS00028">
    <property type="entry name" value="ZINC_FINGER_C2H2_1"/>
    <property type="match status" value="2"/>
</dbReference>
<accession>A0A5B7D4A2</accession>
<dbReference type="GO" id="GO:0044611">
    <property type="term" value="C:nuclear pore inner ring"/>
    <property type="evidence" value="ECO:0007669"/>
    <property type="project" value="TreeGrafter"/>
</dbReference>
<keyword evidence="4" id="KW-0863">Zinc-finger</keyword>
<dbReference type="Proteomes" id="UP000324222">
    <property type="component" value="Unassembled WGS sequence"/>
</dbReference>
<dbReference type="Gene3D" id="1.25.40.440">
    <property type="entry name" value="Nucleoporin, helical domain, central subdomain"/>
    <property type="match status" value="1"/>
</dbReference>
<evidence type="ECO:0000313" key="8">
    <source>
        <dbReference type="Proteomes" id="UP000324222"/>
    </source>
</evidence>
<dbReference type="Gene3D" id="1.20.58.1780">
    <property type="match status" value="1"/>
</dbReference>
<dbReference type="InterPro" id="IPR042537">
    <property type="entry name" value="Nucleoporin_Nup155_C_2"/>
</dbReference>
<evidence type="ECO:0000256" key="5">
    <source>
        <dbReference type="SAM" id="MobiDB-lite"/>
    </source>
</evidence>
<dbReference type="InterPro" id="IPR007187">
    <property type="entry name" value="Nucleoporin_Nup133/Nup155_C"/>
</dbReference>
<dbReference type="PROSITE" id="PS50157">
    <property type="entry name" value="ZINC_FINGER_C2H2_2"/>
    <property type="match status" value="3"/>
</dbReference>
<dbReference type="InterPro" id="IPR042533">
    <property type="entry name" value="Nucleoporin_Nup155_C_1"/>
</dbReference>
<dbReference type="Pfam" id="PF00096">
    <property type="entry name" value="zf-C2H2"/>
    <property type="match status" value="1"/>
</dbReference>
<comment type="caution">
    <text evidence="7">The sequence shown here is derived from an EMBL/GenBank/DDBJ whole genome shotgun (WGS) entry which is preliminary data.</text>
</comment>
<feature type="region of interest" description="Disordered" evidence="5">
    <location>
        <begin position="700"/>
        <end position="727"/>
    </location>
</feature>
<feature type="compositionally biased region" description="Pro residues" evidence="5">
    <location>
        <begin position="705"/>
        <end position="723"/>
    </location>
</feature>
<keyword evidence="4" id="KW-0479">Metal-binding</keyword>
<dbReference type="SMART" id="SM00355">
    <property type="entry name" value="ZnF_C2H2"/>
    <property type="match status" value="4"/>
</dbReference>
<evidence type="ECO:0000256" key="1">
    <source>
        <dbReference type="ARBA" id="ARBA00004123"/>
    </source>
</evidence>
<keyword evidence="4" id="KW-0862">Zinc</keyword>
<reference evidence="7 8" key="1">
    <citation type="submission" date="2019-05" db="EMBL/GenBank/DDBJ databases">
        <title>Another draft genome of Portunus trituberculatus and its Hox gene families provides insights of decapod evolution.</title>
        <authorList>
            <person name="Jeong J.-H."/>
            <person name="Song I."/>
            <person name="Kim S."/>
            <person name="Choi T."/>
            <person name="Kim D."/>
            <person name="Ryu S."/>
            <person name="Kim W."/>
        </authorList>
    </citation>
    <scope>NUCLEOTIDE SEQUENCE [LARGE SCALE GENOMIC DNA]</scope>
    <source>
        <tissue evidence="7">Muscle</tissue>
    </source>
</reference>
<sequence>MEIATRRRHHNAPKYFKCPSCDHIMDRKSNMNRHIIKMHTKERWSHCCNKLFTTKGDLRLHQKTVHGNGYVCSTCNKTFSRKANSDRHNFKHTTKKPFKCQHCPYGTSSKYNLQRHIKLKHSVLPKAPEPQPEIQAPEPQPEIQVPAPQPLPGSPEKNQQRSHTQEGPGLALRQGMPVARDVTHQPVAPHRALKESQKGRPLSSTKSYQNPNSPTNQTRVTTRNETQHPNQALVATRHKTRHSSQALVTTRHKTRHSSQALGTLPPLLVTQHQHAPRQLVLLSANGAHILTFQRPVDKLRYLLEEANGVEASIVKDFFTDMTPTQACTTALILATDPNIQNTQAAEWAIRALFLYGASVAPPAPASFPPQSPVNYSFNPPQMSTPLPGQNISSTVPQDTQFSPLHNALYLYLARILRPAWSTPIAKDIEVEGKPVVVSCMTGEEVGFLAYQVELLSNFLLTNQGGTTNPLQPLNISNTTLNRTLGDGSERASLLALKLLLDQAREVLRLVSELTTHNFTAIVGGLQKEVRAQLRTVTLRDLVLTGRDICRSLIMALLDRYHGDNASSDAISERLRDICPNLYRIEDAKLAKANEIILSSKANPNKIEKEKGFKEAVALCKQIGHHVNITGICSQLASGGAYEGVVDLCLSVASQRDPTGRALHYYKNNEPAEDHQGYMAFTARMECYRVLMDQLNQLVGTGAAPPASPSVPTRPGPPTPPPQTLPSTDATQYAHQMINLIVASTDELAHVTLYQWLVDTNRTDRLLSLSSSYLETFLTRSNGQAPLNHLLWRYYEKNKEFYKAAKTLLLLAEQRGDTPVGVRVDYLSRAHMCLSSCEMNTASNYADFMLHLEEKKEVAKVQLMVLDSLQCEAAGADVFSELNSSLLALTVLYEKFAEPWALWECKLAIVHCAGHSEPQLVQSIWTKLIDNELEKAASVGVELKVDRLSSKLKSLARIYSSNPSYFPLEHIIKHCEIRSVQLQADTSWVVTCLQGCGIPVSKLINIYHKLYRSGESVWEVEHSPHHLLMVLAHLINMLIDTCASLQPQQKRALREQCLDYVAEYLTDLSASADTSAGIIMAHLKSCQARLERLLT</sequence>
<dbReference type="Gene3D" id="1.25.40.450">
    <property type="entry name" value="Nucleoporin, helical domain, N-terminal subdomain"/>
    <property type="match status" value="1"/>
</dbReference>
<dbReference type="PANTHER" id="PTHR10350:SF6">
    <property type="entry name" value="NUCLEAR PORE COMPLEX PROTEIN NUP155"/>
    <property type="match status" value="1"/>
</dbReference>
<name>A0A5B7D4A2_PORTR</name>
<proteinExistence type="predicted"/>
<dbReference type="GO" id="GO:0000972">
    <property type="term" value="P:transcription-dependent tethering of RNA polymerase II gene DNA at nuclear periphery"/>
    <property type="evidence" value="ECO:0007669"/>
    <property type="project" value="TreeGrafter"/>
</dbReference>
<keyword evidence="2" id="KW-0813">Transport</keyword>
<feature type="compositionally biased region" description="Polar residues" evidence="5">
    <location>
        <begin position="202"/>
        <end position="230"/>
    </location>
</feature>
<dbReference type="InterPro" id="IPR042538">
    <property type="entry name" value="Nucleoporin_Nup155_C_3"/>
</dbReference>
<evidence type="ECO:0000256" key="4">
    <source>
        <dbReference type="PROSITE-ProRule" id="PRU00042"/>
    </source>
</evidence>
<feature type="region of interest" description="Disordered" evidence="5">
    <location>
        <begin position="188"/>
        <end position="259"/>
    </location>
</feature>
<dbReference type="PANTHER" id="PTHR10350">
    <property type="entry name" value="NUCLEAR PORE COMPLEX PROTEIN NUP155"/>
    <property type="match status" value="1"/>
</dbReference>
<feature type="domain" description="C2H2-type" evidence="6">
    <location>
        <begin position="70"/>
        <end position="97"/>
    </location>
</feature>
<dbReference type="Gene3D" id="1.20.120.1880">
    <property type="entry name" value="Nucleoporin, helical C-terminal domain"/>
    <property type="match status" value="1"/>
</dbReference>
<protein>
    <submittedName>
        <fullName evidence="7">Nuclear pore complex protein Nup155</fullName>
    </submittedName>
</protein>
<dbReference type="Pfam" id="PF03177">
    <property type="entry name" value="Nucleoporin_C"/>
    <property type="match status" value="1"/>
</dbReference>
<keyword evidence="3" id="KW-0539">Nucleus</keyword>
<evidence type="ECO:0000256" key="3">
    <source>
        <dbReference type="ARBA" id="ARBA00023242"/>
    </source>
</evidence>
<evidence type="ECO:0000256" key="2">
    <source>
        <dbReference type="ARBA" id="ARBA00022448"/>
    </source>
</evidence>
<dbReference type="GO" id="GO:0017056">
    <property type="term" value="F:structural constituent of nuclear pore"/>
    <property type="evidence" value="ECO:0007669"/>
    <property type="project" value="InterPro"/>
</dbReference>
<feature type="region of interest" description="Disordered" evidence="5">
    <location>
        <begin position="127"/>
        <end position="170"/>
    </location>
</feature>
<dbReference type="EMBL" id="VSRR010000502">
    <property type="protein sequence ID" value="MPC16388.1"/>
    <property type="molecule type" value="Genomic_DNA"/>
</dbReference>
<dbReference type="GO" id="GO:0008270">
    <property type="term" value="F:zinc ion binding"/>
    <property type="evidence" value="ECO:0007669"/>
    <property type="project" value="UniProtKB-KW"/>
</dbReference>
<gene>
    <name evidence="7" type="primary">NUP155</name>
    <name evidence="7" type="ORF">E2C01_009211</name>
</gene>
<dbReference type="GO" id="GO:0006405">
    <property type="term" value="P:RNA export from nucleus"/>
    <property type="evidence" value="ECO:0007669"/>
    <property type="project" value="TreeGrafter"/>
</dbReference>
<dbReference type="GO" id="GO:0006606">
    <property type="term" value="P:protein import into nucleus"/>
    <property type="evidence" value="ECO:0007669"/>
    <property type="project" value="TreeGrafter"/>
</dbReference>
<dbReference type="SUPFAM" id="SSF57667">
    <property type="entry name" value="beta-beta-alpha zinc fingers"/>
    <property type="match status" value="2"/>
</dbReference>
<dbReference type="InterPro" id="IPR036236">
    <property type="entry name" value="Znf_C2H2_sf"/>
</dbReference>
<dbReference type="InterPro" id="IPR013087">
    <property type="entry name" value="Znf_C2H2_type"/>
</dbReference>
<dbReference type="AlphaFoldDB" id="A0A5B7D4A2"/>
<organism evidence="7 8">
    <name type="scientific">Portunus trituberculatus</name>
    <name type="common">Swimming crab</name>
    <name type="synonym">Neptunus trituberculatus</name>
    <dbReference type="NCBI Taxonomy" id="210409"/>
    <lineage>
        <taxon>Eukaryota</taxon>
        <taxon>Metazoa</taxon>
        <taxon>Ecdysozoa</taxon>
        <taxon>Arthropoda</taxon>
        <taxon>Crustacea</taxon>
        <taxon>Multicrustacea</taxon>
        <taxon>Malacostraca</taxon>
        <taxon>Eumalacostraca</taxon>
        <taxon>Eucarida</taxon>
        <taxon>Decapoda</taxon>
        <taxon>Pleocyemata</taxon>
        <taxon>Brachyura</taxon>
        <taxon>Eubrachyura</taxon>
        <taxon>Portunoidea</taxon>
        <taxon>Portunidae</taxon>
        <taxon>Portuninae</taxon>
        <taxon>Portunus</taxon>
    </lineage>
</organism>